<dbReference type="InParanoid" id="A0A151GWR7"/>
<dbReference type="GeneID" id="63715331"/>
<comment type="caution">
    <text evidence="2">The sequence shown here is derived from an EMBL/GenBank/DDBJ whole genome shotgun (WGS) entry which is preliminary data.</text>
</comment>
<dbReference type="STRING" id="98403.A0A151GWR7"/>
<gene>
    <name evidence="2" type="ORF">DCS_02688</name>
</gene>
<evidence type="ECO:0000256" key="1">
    <source>
        <dbReference type="SAM" id="MobiDB-lite"/>
    </source>
</evidence>
<dbReference type="EMBL" id="LAYC01000001">
    <property type="protein sequence ID" value="KYK61546.1"/>
    <property type="molecule type" value="Genomic_DNA"/>
</dbReference>
<keyword evidence="3" id="KW-1185">Reference proteome</keyword>
<name>A0A151GWR7_DRECN</name>
<reference evidence="2 3" key="1">
    <citation type="journal article" date="2016" name="Sci. Rep.">
        <title>Insights into Adaptations to a Near-Obligate Nematode Endoparasitic Lifestyle from the Finished Genome of Drechmeria coniospora.</title>
        <authorList>
            <person name="Zhang L."/>
            <person name="Zhou Z."/>
            <person name="Guo Q."/>
            <person name="Fokkens L."/>
            <person name="Miskei M."/>
            <person name="Pocsi I."/>
            <person name="Zhang W."/>
            <person name="Chen M."/>
            <person name="Wang L."/>
            <person name="Sun Y."/>
            <person name="Donzelli B.G."/>
            <person name="Gibson D.M."/>
            <person name="Nelson D.R."/>
            <person name="Luo J.G."/>
            <person name="Rep M."/>
            <person name="Liu H."/>
            <person name="Yang S."/>
            <person name="Wang J."/>
            <person name="Krasnoff S.B."/>
            <person name="Xu Y."/>
            <person name="Molnar I."/>
            <person name="Lin M."/>
        </authorList>
    </citation>
    <scope>NUCLEOTIDE SEQUENCE [LARGE SCALE GENOMIC DNA]</scope>
    <source>
        <strain evidence="2 3">ARSEF 6962</strain>
    </source>
</reference>
<dbReference type="AlphaFoldDB" id="A0A151GWR7"/>
<evidence type="ECO:0000313" key="3">
    <source>
        <dbReference type="Proteomes" id="UP000076580"/>
    </source>
</evidence>
<dbReference type="RefSeq" id="XP_040660898.1">
    <property type="nucleotide sequence ID" value="XM_040800015.1"/>
</dbReference>
<protein>
    <submittedName>
        <fullName evidence="2">Uncharacterized protein</fullName>
    </submittedName>
</protein>
<organism evidence="2 3">
    <name type="scientific">Drechmeria coniospora</name>
    <name type="common">Nematophagous fungus</name>
    <name type="synonym">Meria coniospora</name>
    <dbReference type="NCBI Taxonomy" id="98403"/>
    <lineage>
        <taxon>Eukaryota</taxon>
        <taxon>Fungi</taxon>
        <taxon>Dikarya</taxon>
        <taxon>Ascomycota</taxon>
        <taxon>Pezizomycotina</taxon>
        <taxon>Sordariomycetes</taxon>
        <taxon>Hypocreomycetidae</taxon>
        <taxon>Hypocreales</taxon>
        <taxon>Ophiocordycipitaceae</taxon>
        <taxon>Drechmeria</taxon>
    </lineage>
</organism>
<proteinExistence type="predicted"/>
<feature type="region of interest" description="Disordered" evidence="1">
    <location>
        <begin position="245"/>
        <end position="319"/>
    </location>
</feature>
<feature type="compositionally biased region" description="Low complexity" evidence="1">
    <location>
        <begin position="279"/>
        <end position="291"/>
    </location>
</feature>
<accession>A0A151GWR7</accession>
<dbReference type="Proteomes" id="UP000076580">
    <property type="component" value="Chromosome 01"/>
</dbReference>
<evidence type="ECO:0000313" key="2">
    <source>
        <dbReference type="EMBL" id="KYK61546.1"/>
    </source>
</evidence>
<feature type="region of interest" description="Disordered" evidence="1">
    <location>
        <begin position="1"/>
        <end position="50"/>
    </location>
</feature>
<sequence length="476" mass="52668">MGMLGPLTAQALGRSPYDDVVEGEGEEDRRQPAQQYDIRGRPINPETRRMNRDIVRSHNEVMLVIGVAEAENPLSTLEVESKRRHEDYEEEIGLGLLSSAQHCVEAVGVFGVNGLRQRILCLGLAKSSLLLPSPKFFIPFTDESPIPAPPLPEDFTVPSILRWAGDLSMSAAPFLVWAMTRRMGRDWRLQIWDQMFKRLPSTSFLGKKTTLTPATLSSPLPPPPSTAPHNLNNVVELANWEEPPGVQYGRSLLTEPGYTPTTEPESTNQDDPTSRHDVTVQVDSTTQVDSTEQPSPVEAIRRPSIFSTRGDDYATDDDENEGVTATLISFDVEATESNEAPAGLWSAELRPSAAPDTRPNSSITPEYLDTLLTRLPALVGVQLFTNAALRILMVPYEATALRLVSRTWLLRQGIGCDAMRCANLFSGLSLTSVVNLIGCEMLHLVLCGEVWALFTAISDWFHMTEDEWKAEEEAKD</sequence>
<feature type="compositionally biased region" description="Low complexity" evidence="1">
    <location>
        <begin position="254"/>
        <end position="267"/>
    </location>
</feature>